<feature type="compositionally biased region" description="Basic and acidic residues" evidence="1">
    <location>
        <begin position="137"/>
        <end position="166"/>
    </location>
</feature>
<feature type="compositionally biased region" description="Polar residues" evidence="1">
    <location>
        <begin position="284"/>
        <end position="293"/>
    </location>
</feature>
<gene>
    <name evidence="2" type="ORF">Zm00014a_026955</name>
</gene>
<evidence type="ECO:0000256" key="1">
    <source>
        <dbReference type="SAM" id="MobiDB-lite"/>
    </source>
</evidence>
<dbReference type="PANTHER" id="PTHR33170">
    <property type="entry name" value="DUF4283 DOMAIN-CONTAINING PROTEIN-RELATED"/>
    <property type="match status" value="1"/>
</dbReference>
<organism evidence="2">
    <name type="scientific">Zea mays</name>
    <name type="common">Maize</name>
    <dbReference type="NCBI Taxonomy" id="4577"/>
    <lineage>
        <taxon>Eukaryota</taxon>
        <taxon>Viridiplantae</taxon>
        <taxon>Streptophyta</taxon>
        <taxon>Embryophyta</taxon>
        <taxon>Tracheophyta</taxon>
        <taxon>Spermatophyta</taxon>
        <taxon>Magnoliopsida</taxon>
        <taxon>Liliopsida</taxon>
        <taxon>Poales</taxon>
        <taxon>Poaceae</taxon>
        <taxon>PACMAD clade</taxon>
        <taxon>Panicoideae</taxon>
        <taxon>Andropogonodae</taxon>
        <taxon>Andropogoneae</taxon>
        <taxon>Tripsacinae</taxon>
        <taxon>Zea</taxon>
    </lineage>
</organism>
<evidence type="ECO:0000313" key="2">
    <source>
        <dbReference type="EMBL" id="PWZ58865.1"/>
    </source>
</evidence>
<dbReference type="PANTHER" id="PTHR33170:SF2">
    <property type="entry name" value="OS12G0531500 PROTEIN"/>
    <property type="match status" value="1"/>
</dbReference>
<accession>A0A317YJV0</accession>
<feature type="region of interest" description="Disordered" evidence="1">
    <location>
        <begin position="121"/>
        <end position="173"/>
    </location>
</feature>
<feature type="region of interest" description="Disordered" evidence="1">
    <location>
        <begin position="261"/>
        <end position="310"/>
    </location>
</feature>
<dbReference type="EMBL" id="NCVQ01000001">
    <property type="protein sequence ID" value="PWZ58865.1"/>
    <property type="molecule type" value="Genomic_DNA"/>
</dbReference>
<proteinExistence type="predicted"/>
<reference evidence="2" key="1">
    <citation type="journal article" date="2018" name="Nat. Genet.">
        <title>Extensive intraspecific gene order and gene structural variations between Mo17 and other maize genomes.</title>
        <authorList>
            <person name="Sun S."/>
            <person name="Zhou Y."/>
            <person name="Chen J."/>
            <person name="Shi J."/>
            <person name="Zhao H."/>
            <person name="Zhao H."/>
            <person name="Song W."/>
            <person name="Zhang M."/>
            <person name="Cui Y."/>
            <person name="Dong X."/>
            <person name="Liu H."/>
            <person name="Ma X."/>
            <person name="Jiao Y."/>
            <person name="Wang B."/>
            <person name="Wei X."/>
            <person name="Stein J.C."/>
            <person name="Glaubitz J.C."/>
            <person name="Lu F."/>
            <person name="Yu G."/>
            <person name="Liang C."/>
            <person name="Fengler K."/>
            <person name="Li B."/>
            <person name="Rafalski A."/>
            <person name="Schnable P.S."/>
            <person name="Ware D.H."/>
            <person name="Buckler E.S."/>
            <person name="Lai J."/>
        </authorList>
    </citation>
    <scope>NUCLEOTIDE SEQUENCE [LARGE SCALE GENOMIC DNA]</scope>
    <source>
        <tissue evidence="2">Seedling</tissue>
    </source>
</reference>
<sequence>MLSSIAWRCPFIGSELKLKKPAWIQKLQQNYSVWVKIFNIPEKAREKIIVKEVASLVGKPAIVDELSLIKDGPVRVQVLCCDPSHIRGLVEVFFNKTGYELKFLVEGKHRKAAAAGGYITKGDPEEEDHNRNIYKAGRKDGNREGGKFDRKGKEIERNQESSHGDSQEEENTECMEVDTHDCLLAGFHPMEGFSNIINEGLGGQSVGADISLDHADQLGLKRKMKEHALEVNLMVLLDSQQSDIVDQEEENGKTAKELAHLGGAIGGSDGEILDLPGGEDMETTSEVGKQNNAADDVDRIKMVNHTSREG</sequence>
<dbReference type="Proteomes" id="UP000251960">
    <property type="component" value="Chromosome 1"/>
</dbReference>
<dbReference type="AlphaFoldDB" id="A0A317YJV0"/>
<dbReference type="ExpressionAtlas" id="A0A317YJV0">
    <property type="expression patterns" value="baseline and differential"/>
</dbReference>
<comment type="caution">
    <text evidence="2">The sequence shown here is derived from an EMBL/GenBank/DDBJ whole genome shotgun (WGS) entry which is preliminary data.</text>
</comment>
<protein>
    <recommendedName>
        <fullName evidence="3">DUF4283 domain-containing protein</fullName>
    </recommendedName>
</protein>
<name>A0A317YJV0_MAIZE</name>
<evidence type="ECO:0008006" key="3">
    <source>
        <dbReference type="Google" id="ProtNLM"/>
    </source>
</evidence>
<feature type="compositionally biased region" description="Basic and acidic residues" evidence="1">
    <location>
        <begin position="296"/>
        <end position="310"/>
    </location>
</feature>